<accession>A0A4R0PF36</accession>
<sequence>MNRPVNPPASAYFIAKETERPETHTLSVVVDNEPGVLARVIGLFSGRGYNIESLTVSETEHEKHLSRITIVTRGTPHVLEQIKAQLERIVPVHRVVDLTVVAHERGHEKPLERELALIKVSGTGDNRVETLRLADAFRATVIDANVEHFIFEVTGRTSKIEQFIAIMAPLGLVEVCRTGVAAMSRGPEGM</sequence>
<dbReference type="InterPro" id="IPR045865">
    <property type="entry name" value="ACT-like_dom_sf"/>
</dbReference>
<evidence type="ECO:0000256" key="1">
    <source>
        <dbReference type="ARBA" id="ARBA00004974"/>
    </source>
</evidence>
<evidence type="ECO:0000256" key="4">
    <source>
        <dbReference type="ARBA" id="ARBA00011744"/>
    </source>
</evidence>
<dbReference type="PROSITE" id="PS51671">
    <property type="entry name" value="ACT"/>
    <property type="match status" value="1"/>
</dbReference>
<keyword evidence="6 8" id="KW-0100">Branched-chain amino acid biosynthesis</keyword>
<dbReference type="EMBL" id="SJST01000002">
    <property type="protein sequence ID" value="TCD15189.1"/>
    <property type="molecule type" value="Genomic_DNA"/>
</dbReference>
<dbReference type="InterPro" id="IPR004789">
    <property type="entry name" value="Acetalactate_synth_ssu"/>
</dbReference>
<comment type="catalytic activity">
    <reaction evidence="7 8">
        <text>2 pyruvate + H(+) = (2S)-2-acetolactate + CO2</text>
        <dbReference type="Rhea" id="RHEA:25249"/>
        <dbReference type="ChEBI" id="CHEBI:15361"/>
        <dbReference type="ChEBI" id="CHEBI:15378"/>
        <dbReference type="ChEBI" id="CHEBI:16526"/>
        <dbReference type="ChEBI" id="CHEBI:58476"/>
        <dbReference type="EC" id="2.2.1.6"/>
    </reaction>
</comment>
<proteinExistence type="inferred from homology"/>
<dbReference type="UniPathway" id="UPA00049">
    <property type="reaction ID" value="UER00059"/>
</dbReference>
<comment type="function">
    <text evidence="8">Catalyzes the conversion of 2 pyruvate molecules into acetolactate in the first common step of the biosynthetic pathway of the branched-amino acids such as leucine, isoleucine, and valine.</text>
</comment>
<dbReference type="InterPro" id="IPR027271">
    <property type="entry name" value="Acetolactate_synth/TF_NikR_C"/>
</dbReference>
<comment type="pathway">
    <text evidence="1 8">Amino-acid biosynthesis; L-isoleucine biosynthesis; L-isoleucine from 2-oxobutanoate: step 1/4.</text>
</comment>
<keyword evidence="5 8" id="KW-0028">Amino-acid biosynthesis</keyword>
<feature type="domain" description="ACT" evidence="9">
    <location>
        <begin position="25"/>
        <end position="100"/>
    </location>
</feature>
<comment type="subunit">
    <text evidence="4 8">Dimer of large and small chains.</text>
</comment>
<dbReference type="UniPathway" id="UPA00047">
    <property type="reaction ID" value="UER00055"/>
</dbReference>
<dbReference type="SUPFAM" id="SSF55021">
    <property type="entry name" value="ACT-like"/>
    <property type="match status" value="2"/>
</dbReference>
<dbReference type="PANTHER" id="PTHR30239">
    <property type="entry name" value="ACETOLACTATE SYNTHASE SMALL SUBUNIT"/>
    <property type="match status" value="1"/>
</dbReference>
<comment type="similarity">
    <text evidence="3 8">Belongs to the acetolactate synthase small subunit family.</text>
</comment>
<dbReference type="InterPro" id="IPR019455">
    <property type="entry name" value="Acetolactate_synth_ssu_C"/>
</dbReference>
<name>A0A4R0PF36_9HYPH</name>
<evidence type="ECO:0000313" key="10">
    <source>
        <dbReference type="EMBL" id="TCD15189.1"/>
    </source>
</evidence>
<organism evidence="10 11">
    <name type="scientific">Oricola cellulosilytica</name>
    <dbReference type="NCBI Taxonomy" id="1429082"/>
    <lineage>
        <taxon>Bacteria</taxon>
        <taxon>Pseudomonadati</taxon>
        <taxon>Pseudomonadota</taxon>
        <taxon>Alphaproteobacteria</taxon>
        <taxon>Hyphomicrobiales</taxon>
        <taxon>Ahrensiaceae</taxon>
        <taxon>Oricola</taxon>
    </lineage>
</organism>
<evidence type="ECO:0000256" key="5">
    <source>
        <dbReference type="ARBA" id="ARBA00022605"/>
    </source>
</evidence>
<dbReference type="GO" id="GO:1990610">
    <property type="term" value="F:acetolactate synthase regulator activity"/>
    <property type="evidence" value="ECO:0007669"/>
    <property type="project" value="UniProtKB-UniRule"/>
</dbReference>
<evidence type="ECO:0000256" key="2">
    <source>
        <dbReference type="ARBA" id="ARBA00005025"/>
    </source>
</evidence>
<dbReference type="NCBIfam" id="NF008864">
    <property type="entry name" value="PRK11895.1"/>
    <property type="match status" value="1"/>
</dbReference>
<dbReference type="Proteomes" id="UP000291301">
    <property type="component" value="Unassembled WGS sequence"/>
</dbReference>
<dbReference type="Pfam" id="PF10369">
    <property type="entry name" value="ALS_ss_C"/>
    <property type="match status" value="1"/>
</dbReference>
<dbReference type="GO" id="GO:0003984">
    <property type="term" value="F:acetolactate synthase activity"/>
    <property type="evidence" value="ECO:0007669"/>
    <property type="project" value="UniProtKB-UniRule"/>
</dbReference>
<dbReference type="OrthoDB" id="9787365at2"/>
<keyword evidence="8 10" id="KW-0808">Transferase</keyword>
<evidence type="ECO:0000256" key="8">
    <source>
        <dbReference type="RuleBase" id="RU368092"/>
    </source>
</evidence>
<dbReference type="Gene3D" id="3.30.70.260">
    <property type="match status" value="1"/>
</dbReference>
<protein>
    <recommendedName>
        <fullName evidence="8">Acetolactate synthase small subunit</fullName>
        <shortName evidence="8">AHAS</shortName>
        <shortName evidence="8">ALS</shortName>
        <ecNumber evidence="8">2.2.1.6</ecNumber>
    </recommendedName>
    <alternativeName>
        <fullName evidence="8">Acetohydroxy-acid synthase small subunit</fullName>
    </alternativeName>
</protein>
<evidence type="ECO:0000256" key="3">
    <source>
        <dbReference type="ARBA" id="ARBA00006341"/>
    </source>
</evidence>
<dbReference type="Gene3D" id="3.30.70.1150">
    <property type="entry name" value="ACT-like. Chain A, domain 2"/>
    <property type="match status" value="1"/>
</dbReference>
<dbReference type="GO" id="GO:0005829">
    <property type="term" value="C:cytosol"/>
    <property type="evidence" value="ECO:0007669"/>
    <property type="project" value="TreeGrafter"/>
</dbReference>
<keyword evidence="11" id="KW-1185">Reference proteome</keyword>
<gene>
    <name evidence="10" type="primary">ilvN</name>
    <name evidence="10" type="ORF">E0D97_06485</name>
</gene>
<evidence type="ECO:0000256" key="7">
    <source>
        <dbReference type="ARBA" id="ARBA00048670"/>
    </source>
</evidence>
<dbReference type="InterPro" id="IPR054480">
    <property type="entry name" value="AHAS_small-like_ACT"/>
</dbReference>
<evidence type="ECO:0000256" key="6">
    <source>
        <dbReference type="ARBA" id="ARBA00023304"/>
    </source>
</evidence>
<dbReference type="CDD" id="cd04878">
    <property type="entry name" value="ACT_AHAS"/>
    <property type="match status" value="1"/>
</dbReference>
<comment type="caution">
    <text evidence="10">The sequence shown here is derived from an EMBL/GenBank/DDBJ whole genome shotgun (WGS) entry which is preliminary data.</text>
</comment>
<dbReference type="RefSeq" id="WP_131566969.1">
    <property type="nucleotide sequence ID" value="NZ_JAINFK010000004.1"/>
</dbReference>
<dbReference type="PANTHER" id="PTHR30239:SF0">
    <property type="entry name" value="ACETOLACTATE SYNTHASE SMALL SUBUNIT 1, CHLOROPLASTIC"/>
    <property type="match status" value="1"/>
</dbReference>
<dbReference type="FunFam" id="3.30.70.260:FF:000001">
    <property type="entry name" value="Acetolactate synthase, small subunit"/>
    <property type="match status" value="1"/>
</dbReference>
<dbReference type="Pfam" id="PF22629">
    <property type="entry name" value="ACT_AHAS_ss"/>
    <property type="match status" value="1"/>
</dbReference>
<evidence type="ECO:0000259" key="9">
    <source>
        <dbReference type="PROSITE" id="PS51671"/>
    </source>
</evidence>
<dbReference type="InterPro" id="IPR039557">
    <property type="entry name" value="AHAS_ACT"/>
</dbReference>
<evidence type="ECO:0000313" key="11">
    <source>
        <dbReference type="Proteomes" id="UP000291301"/>
    </source>
</evidence>
<dbReference type="AlphaFoldDB" id="A0A4R0PF36"/>
<reference evidence="10 11" key="1">
    <citation type="journal article" date="2015" name="Antonie Van Leeuwenhoek">
        <title>Oricola cellulosilytica gen. nov., sp. nov., a cellulose-degrading bacterium of the family Phyllobacteriaceae isolated from surface seashore water, and emended descriptions of Mesorhizobium loti and Phyllobacterium myrsinacearum.</title>
        <authorList>
            <person name="Hameed A."/>
            <person name="Shahina M."/>
            <person name="Lai W.A."/>
            <person name="Lin S.Y."/>
            <person name="Young L.S."/>
            <person name="Liu Y.C."/>
            <person name="Hsu Y.H."/>
            <person name="Young C.C."/>
        </authorList>
    </citation>
    <scope>NUCLEOTIDE SEQUENCE [LARGE SCALE GENOMIC DNA]</scope>
    <source>
        <strain evidence="10 11">KCTC 52183</strain>
    </source>
</reference>
<comment type="pathway">
    <text evidence="2 8">Amino-acid biosynthesis; L-valine biosynthesis; L-valine from pyruvate: step 1/4.</text>
</comment>
<dbReference type="EC" id="2.2.1.6" evidence="8"/>
<dbReference type="GO" id="GO:0009097">
    <property type="term" value="P:isoleucine biosynthetic process"/>
    <property type="evidence" value="ECO:0007669"/>
    <property type="project" value="UniProtKB-UniRule"/>
</dbReference>
<dbReference type="GO" id="GO:0009099">
    <property type="term" value="P:L-valine biosynthetic process"/>
    <property type="evidence" value="ECO:0007669"/>
    <property type="project" value="UniProtKB-UniRule"/>
</dbReference>
<dbReference type="InterPro" id="IPR002912">
    <property type="entry name" value="ACT_dom"/>
</dbReference>
<dbReference type="NCBIfam" id="TIGR00119">
    <property type="entry name" value="acolac_sm"/>
    <property type="match status" value="1"/>
</dbReference>